<dbReference type="Proteomes" id="UP000831768">
    <property type="component" value="Chromosome"/>
</dbReference>
<dbReference type="RefSeq" id="WP_247992979.1">
    <property type="nucleotide sequence ID" value="NZ_CP096019.1"/>
</dbReference>
<accession>A0A8T9ZZU7</accession>
<dbReference type="EMBL" id="CP096019">
    <property type="protein sequence ID" value="UPM42304.1"/>
    <property type="molecule type" value="Genomic_DNA"/>
</dbReference>
<dbReference type="AlphaFoldDB" id="A0A8T9ZZU7"/>
<evidence type="ECO:0000313" key="2">
    <source>
        <dbReference type="Proteomes" id="UP000831768"/>
    </source>
</evidence>
<name>A0A8T9ZZU7_9EURY</name>
<dbReference type="GeneID" id="71928397"/>
<proteinExistence type="predicted"/>
<dbReference type="KEGG" id="haad:MW046_10080"/>
<organism evidence="1 2">
    <name type="scientific">Halocatena salina</name>
    <dbReference type="NCBI Taxonomy" id="2934340"/>
    <lineage>
        <taxon>Archaea</taxon>
        <taxon>Methanobacteriati</taxon>
        <taxon>Methanobacteriota</taxon>
        <taxon>Stenosarchaea group</taxon>
        <taxon>Halobacteria</taxon>
        <taxon>Halobacteriales</taxon>
        <taxon>Natronomonadaceae</taxon>
        <taxon>Halocatena</taxon>
    </lineage>
</organism>
<reference evidence="1" key="1">
    <citation type="submission" date="2022-04" db="EMBL/GenBank/DDBJ databases">
        <title>Halocatena sp. nov., isolated from a salt lake.</title>
        <authorList>
            <person name="Cui H.-L."/>
        </authorList>
    </citation>
    <scope>NUCLEOTIDE SEQUENCE</scope>
    <source>
        <strain evidence="1">AD-1</strain>
    </source>
</reference>
<sequence length="224" mass="25446">MLVPSPVPPCAETLTERQRCELGRYFERHAENDACYRDPLLLALVVAGDKPAAEISATEFAFPEHPWTPHRGLIALCELFELSYRRIGQGTGNDWFIAPTDGRLDLLPSSEKADRNRAWHRRLGVVLGYPPEAIDFFIDTDGTERTRPRDLLKRGVFSPEELAYTRFVFYIHDDSINGYERAIETGRAVRARFTELAEMWHLPALAAIADDVFEEAKHTVTSSQ</sequence>
<evidence type="ECO:0000313" key="1">
    <source>
        <dbReference type="EMBL" id="UPM42304.1"/>
    </source>
</evidence>
<protein>
    <submittedName>
        <fullName evidence="1">Uncharacterized protein</fullName>
    </submittedName>
</protein>
<gene>
    <name evidence="1" type="ORF">MW046_10080</name>
</gene>
<keyword evidence="2" id="KW-1185">Reference proteome</keyword>